<keyword evidence="1" id="KW-1133">Transmembrane helix</keyword>
<proteinExistence type="predicted"/>
<accession>A0ABP7BW86</accession>
<comment type="caution">
    <text evidence="3">The sequence shown here is derived from an EMBL/GenBank/DDBJ whole genome shotgun (WGS) entry which is preliminary data.</text>
</comment>
<keyword evidence="1" id="KW-0472">Membrane</keyword>
<feature type="domain" description="Low molecular weight protein antigen 6 PH" evidence="2">
    <location>
        <begin position="65"/>
        <end position="120"/>
    </location>
</feature>
<feature type="transmembrane region" description="Helical" evidence="1">
    <location>
        <begin position="193"/>
        <end position="210"/>
    </location>
</feature>
<sequence>MPAPNSSSEDFVFRPRGPRVLAALLGGGALAGAATVVLGAGPGGWPAAVPLLLLAYLAWWLFWFPSVTVGGNGVRLVNPASTVSIPWAAIVDVDTKYALTVVTPKRRYGAWAAPAPGSSAALREARRTARDERRDAGGRRYVSVRPGDVAGTDSGTVAGQVRRRLQALAEQGLLDGGAAEAAVVRRQWHGAHLLAFFLLLALSLLLPSYLL</sequence>
<dbReference type="Pfam" id="PF10756">
    <property type="entry name" value="bPH_6"/>
    <property type="match status" value="1"/>
</dbReference>
<organism evidence="3 4">
    <name type="scientific">Arthrobacter ginkgonis</name>
    <dbReference type="NCBI Taxonomy" id="1630594"/>
    <lineage>
        <taxon>Bacteria</taxon>
        <taxon>Bacillati</taxon>
        <taxon>Actinomycetota</taxon>
        <taxon>Actinomycetes</taxon>
        <taxon>Micrococcales</taxon>
        <taxon>Micrococcaceae</taxon>
        <taxon>Arthrobacter</taxon>
    </lineage>
</organism>
<dbReference type="EMBL" id="BAABEO010000008">
    <property type="protein sequence ID" value="GAA3671523.1"/>
    <property type="molecule type" value="Genomic_DNA"/>
</dbReference>
<dbReference type="RefSeq" id="WP_345148564.1">
    <property type="nucleotide sequence ID" value="NZ_BAABEO010000008.1"/>
</dbReference>
<keyword evidence="1" id="KW-0812">Transmembrane</keyword>
<evidence type="ECO:0000313" key="4">
    <source>
        <dbReference type="Proteomes" id="UP001500752"/>
    </source>
</evidence>
<evidence type="ECO:0000259" key="2">
    <source>
        <dbReference type="Pfam" id="PF10756"/>
    </source>
</evidence>
<reference evidence="4" key="1">
    <citation type="journal article" date="2019" name="Int. J. Syst. Evol. Microbiol.">
        <title>The Global Catalogue of Microorganisms (GCM) 10K type strain sequencing project: providing services to taxonomists for standard genome sequencing and annotation.</title>
        <authorList>
            <consortium name="The Broad Institute Genomics Platform"/>
            <consortium name="The Broad Institute Genome Sequencing Center for Infectious Disease"/>
            <person name="Wu L."/>
            <person name="Ma J."/>
        </authorList>
    </citation>
    <scope>NUCLEOTIDE SEQUENCE [LARGE SCALE GENOMIC DNA]</scope>
    <source>
        <strain evidence="4">JCM 30742</strain>
    </source>
</reference>
<keyword evidence="4" id="KW-1185">Reference proteome</keyword>
<dbReference type="InterPro" id="IPR019692">
    <property type="entry name" value="CFP-6_PH"/>
</dbReference>
<name>A0ABP7BW86_9MICC</name>
<protein>
    <recommendedName>
        <fullName evidence="2">Low molecular weight protein antigen 6 PH domain-containing protein</fullName>
    </recommendedName>
</protein>
<feature type="transmembrane region" description="Helical" evidence="1">
    <location>
        <begin position="47"/>
        <end position="65"/>
    </location>
</feature>
<dbReference type="Proteomes" id="UP001500752">
    <property type="component" value="Unassembled WGS sequence"/>
</dbReference>
<evidence type="ECO:0000313" key="3">
    <source>
        <dbReference type="EMBL" id="GAA3671523.1"/>
    </source>
</evidence>
<gene>
    <name evidence="3" type="ORF">GCM10023081_07350</name>
</gene>
<feature type="transmembrane region" description="Helical" evidence="1">
    <location>
        <begin position="20"/>
        <end position="41"/>
    </location>
</feature>
<evidence type="ECO:0000256" key="1">
    <source>
        <dbReference type="SAM" id="Phobius"/>
    </source>
</evidence>